<dbReference type="InterPro" id="IPR036928">
    <property type="entry name" value="AS_sf"/>
</dbReference>
<dbReference type="PANTHER" id="PTHR11895:SF67">
    <property type="entry name" value="AMIDASE DOMAIN-CONTAINING PROTEIN"/>
    <property type="match status" value="1"/>
</dbReference>
<dbReference type="SUPFAM" id="SSF75304">
    <property type="entry name" value="Amidase signature (AS) enzymes"/>
    <property type="match status" value="1"/>
</dbReference>
<dbReference type="InterPro" id="IPR000120">
    <property type="entry name" value="Amidase"/>
</dbReference>
<proteinExistence type="inferred from homology"/>
<sequence length="597" mass="62058">MPPSAISIREYLNYPPAVAGPNTKYDNTPQNNPSLSGATLGVLSSVVSSLGSLQRILWSNAGFGSLSKLEKTGALKDIVPCFDPTVIALVNTTSTLIPSAYEALTTRGVSSSGSTFYSAADYVAAYKSGAVTPTQVAERILEILATDSTKEHYFIAPTPKDALLAAAAASTERYRSGGALPMDGVPLVVKDEVDVAGTVKTLGLSPAEVSRRLGNEPAKQSSFCVQTLLDAGMLLLGKANMHELGLDTTNDNPHWGTPTNPYNAAYYPGGSSGGSAACVGSGLVPIAVGADGGGSIRVPALYNGVWGLKPSQGRVSGRPTPSLAPSVGVLGPITATIADLEIAYRVMAAPDVEGGSASALFSYPGSLTSITEKVLGIYKPWFEDADAPIVSAVQSAVDALVSQKGYKVVDITLPYIAENRTAHAVTILSEIGSGICAGGDDVAGLCPSTKILTSIASKTKAHDLITAARLRAQMMQHLSHLFQTHPGLIIVTPTAPHPGVKIPPGAGIKGAYGISDSNKALRSMQYVFLANWTGCPAISAPCGYVSVDGGEMPVGMMGMAEWGGEDSLIDFGKEWDSLWSKDSRKRGKGWVDVLKKD</sequence>
<accession>A0A0C9VKE0</accession>
<evidence type="ECO:0000259" key="2">
    <source>
        <dbReference type="Pfam" id="PF01425"/>
    </source>
</evidence>
<dbReference type="HOGENOM" id="CLU_009600_0_2_1"/>
<comment type="similarity">
    <text evidence="1">Belongs to the amidase family.</text>
</comment>
<dbReference type="AlphaFoldDB" id="A0A0C9VKE0"/>
<organism evidence="3 4">
    <name type="scientific">Sphaerobolus stellatus (strain SS14)</name>
    <dbReference type="NCBI Taxonomy" id="990650"/>
    <lineage>
        <taxon>Eukaryota</taxon>
        <taxon>Fungi</taxon>
        <taxon>Dikarya</taxon>
        <taxon>Basidiomycota</taxon>
        <taxon>Agaricomycotina</taxon>
        <taxon>Agaricomycetes</taxon>
        <taxon>Phallomycetidae</taxon>
        <taxon>Geastrales</taxon>
        <taxon>Sphaerobolaceae</taxon>
        <taxon>Sphaerobolus</taxon>
    </lineage>
</organism>
<dbReference type="InterPro" id="IPR020556">
    <property type="entry name" value="Amidase_CS"/>
</dbReference>
<gene>
    <name evidence="3" type="ORF">M422DRAFT_171455</name>
</gene>
<keyword evidence="4" id="KW-1185">Reference proteome</keyword>
<evidence type="ECO:0000256" key="1">
    <source>
        <dbReference type="ARBA" id="ARBA00009199"/>
    </source>
</evidence>
<reference evidence="3 4" key="1">
    <citation type="submission" date="2014-06" db="EMBL/GenBank/DDBJ databases">
        <title>Evolutionary Origins and Diversification of the Mycorrhizal Mutualists.</title>
        <authorList>
            <consortium name="DOE Joint Genome Institute"/>
            <consortium name="Mycorrhizal Genomics Consortium"/>
            <person name="Kohler A."/>
            <person name="Kuo A."/>
            <person name="Nagy L.G."/>
            <person name="Floudas D."/>
            <person name="Copeland A."/>
            <person name="Barry K.W."/>
            <person name="Cichocki N."/>
            <person name="Veneault-Fourrey C."/>
            <person name="LaButti K."/>
            <person name="Lindquist E.A."/>
            <person name="Lipzen A."/>
            <person name="Lundell T."/>
            <person name="Morin E."/>
            <person name="Murat C."/>
            <person name="Riley R."/>
            <person name="Ohm R."/>
            <person name="Sun H."/>
            <person name="Tunlid A."/>
            <person name="Henrissat B."/>
            <person name="Grigoriev I.V."/>
            <person name="Hibbett D.S."/>
            <person name="Martin F."/>
        </authorList>
    </citation>
    <scope>NUCLEOTIDE SEQUENCE [LARGE SCALE GENOMIC DNA]</scope>
    <source>
        <strain evidence="3 4">SS14</strain>
    </source>
</reference>
<feature type="domain" description="Amidase" evidence="2">
    <location>
        <begin position="154"/>
        <end position="568"/>
    </location>
</feature>
<evidence type="ECO:0000313" key="4">
    <source>
        <dbReference type="Proteomes" id="UP000054279"/>
    </source>
</evidence>
<evidence type="ECO:0000313" key="3">
    <source>
        <dbReference type="EMBL" id="KIJ42142.1"/>
    </source>
</evidence>
<dbReference type="GO" id="GO:0003824">
    <property type="term" value="F:catalytic activity"/>
    <property type="evidence" value="ECO:0007669"/>
    <property type="project" value="InterPro"/>
</dbReference>
<dbReference type="PROSITE" id="PS00571">
    <property type="entry name" value="AMIDASES"/>
    <property type="match status" value="1"/>
</dbReference>
<name>A0A0C9VKE0_SPHS4</name>
<dbReference type="EMBL" id="KN837132">
    <property type="protein sequence ID" value="KIJ42142.1"/>
    <property type="molecule type" value="Genomic_DNA"/>
</dbReference>
<protein>
    <recommendedName>
        <fullName evidence="2">Amidase domain-containing protein</fullName>
    </recommendedName>
</protein>
<dbReference type="Gene3D" id="3.90.1300.10">
    <property type="entry name" value="Amidase signature (AS) domain"/>
    <property type="match status" value="1"/>
</dbReference>
<dbReference type="Pfam" id="PF01425">
    <property type="entry name" value="Amidase"/>
    <property type="match status" value="1"/>
</dbReference>
<dbReference type="OrthoDB" id="6428749at2759"/>
<dbReference type="Proteomes" id="UP000054279">
    <property type="component" value="Unassembled WGS sequence"/>
</dbReference>
<dbReference type="InterPro" id="IPR023631">
    <property type="entry name" value="Amidase_dom"/>
</dbReference>
<dbReference type="PANTHER" id="PTHR11895">
    <property type="entry name" value="TRANSAMIDASE"/>
    <property type="match status" value="1"/>
</dbReference>